<gene>
    <name evidence="2" type="ORF">C0081_12620</name>
</gene>
<reference evidence="2 3" key="1">
    <citation type="submission" date="2018-01" db="EMBL/GenBank/DDBJ databases">
        <title>The draft genome sequence of Cohaesibacter sp. H1304.</title>
        <authorList>
            <person name="Wang N.-N."/>
            <person name="Du Z.-J."/>
        </authorList>
    </citation>
    <scope>NUCLEOTIDE SEQUENCE [LARGE SCALE GENOMIC DNA]</scope>
    <source>
        <strain evidence="2 3">H1304</strain>
    </source>
</reference>
<sequence>MDSFKNRTSGLDSPAYNGASLTPNDASDLTHVTRAVWVGTGGHLDVVLASGETVAFKNASGWMPLRVKRLNATGTTASDVVGVW</sequence>
<feature type="region of interest" description="Disordered" evidence="1">
    <location>
        <begin position="1"/>
        <end position="26"/>
    </location>
</feature>
<dbReference type="Proteomes" id="UP000234881">
    <property type="component" value="Unassembled WGS sequence"/>
</dbReference>
<comment type="caution">
    <text evidence="2">The sequence shown here is derived from an EMBL/GenBank/DDBJ whole genome shotgun (WGS) entry which is preliminary data.</text>
</comment>
<dbReference type="OrthoDB" id="7916272at2"/>
<keyword evidence="3" id="KW-1185">Reference proteome</keyword>
<dbReference type="AlphaFoldDB" id="A0A2N5XRD8"/>
<name>A0A2N5XRD8_9HYPH</name>
<evidence type="ECO:0000313" key="3">
    <source>
        <dbReference type="Proteomes" id="UP000234881"/>
    </source>
</evidence>
<dbReference type="RefSeq" id="WP_101534181.1">
    <property type="nucleotide sequence ID" value="NZ_JBFHIU010000005.1"/>
</dbReference>
<organism evidence="2 3">
    <name type="scientific">Cohaesibacter celericrescens</name>
    <dbReference type="NCBI Taxonomy" id="2067669"/>
    <lineage>
        <taxon>Bacteria</taxon>
        <taxon>Pseudomonadati</taxon>
        <taxon>Pseudomonadota</taxon>
        <taxon>Alphaproteobacteria</taxon>
        <taxon>Hyphomicrobiales</taxon>
        <taxon>Cohaesibacteraceae</taxon>
    </lineage>
</organism>
<evidence type="ECO:0000256" key="1">
    <source>
        <dbReference type="SAM" id="MobiDB-lite"/>
    </source>
</evidence>
<dbReference type="EMBL" id="PKUQ01000022">
    <property type="protein sequence ID" value="PLW77086.1"/>
    <property type="molecule type" value="Genomic_DNA"/>
</dbReference>
<proteinExistence type="predicted"/>
<protein>
    <submittedName>
        <fullName evidence="2">Uncharacterized protein</fullName>
    </submittedName>
</protein>
<feature type="compositionally biased region" description="Polar residues" evidence="1">
    <location>
        <begin position="1"/>
        <end position="11"/>
    </location>
</feature>
<accession>A0A2N5XRD8</accession>
<evidence type="ECO:0000313" key="2">
    <source>
        <dbReference type="EMBL" id="PLW77086.1"/>
    </source>
</evidence>